<accession>A0A7J5YW06</accession>
<feature type="region of interest" description="Disordered" evidence="1">
    <location>
        <begin position="163"/>
        <end position="233"/>
    </location>
</feature>
<sequence length="361" mass="39963">MQEHTPVLVPPPQLGEGSSCRMAPLLFDFGTERQEGPDISTPTLHPLDQTRLVFHPSQRRRGRRTHCPPAAQRPGLSDQPKPCLTLPNLPPFSLLQSWRCGGSRACQGKDVVRLRRPRGTRQGVVAQRGASRSGEDAVDVQGLSPGPPAVQYLDLLSLLVLSSSQWGPPTPPSQPPTPDEEEEDRGRDEEEEEVSGRREERRKTAVSLYSCRGGEEGRGGPSTADSECGRRKAEQRRHRAAVCRCRNYTPPWSGTRWRGGFPWTGGGIGCGWRVFAVVTGLAAAVLELQLWVGAGTGVGALLQYHRRPTGVSVEQQQGLIVAFDTARHHVLPLRADLERYRRYIMKYCTIRPVLAQNLRQE</sequence>
<dbReference type="Proteomes" id="UP000518266">
    <property type="component" value="Unassembled WGS sequence"/>
</dbReference>
<feature type="compositionally biased region" description="Pro residues" evidence="1">
    <location>
        <begin position="168"/>
        <end position="177"/>
    </location>
</feature>
<keyword evidence="3" id="KW-1185">Reference proteome</keyword>
<gene>
    <name evidence="2" type="ORF">F7725_014472</name>
</gene>
<evidence type="ECO:0000256" key="1">
    <source>
        <dbReference type="SAM" id="MobiDB-lite"/>
    </source>
</evidence>
<proteinExistence type="predicted"/>
<feature type="region of interest" description="Disordered" evidence="1">
    <location>
        <begin position="117"/>
        <end position="143"/>
    </location>
</feature>
<comment type="caution">
    <text evidence="2">The sequence shown here is derived from an EMBL/GenBank/DDBJ whole genome shotgun (WGS) entry which is preliminary data.</text>
</comment>
<dbReference type="EMBL" id="JAAKFY010000008">
    <property type="protein sequence ID" value="KAF3853784.1"/>
    <property type="molecule type" value="Genomic_DNA"/>
</dbReference>
<reference evidence="2 3" key="1">
    <citation type="submission" date="2020-03" db="EMBL/GenBank/DDBJ databases">
        <title>Dissostichus mawsoni Genome sequencing and assembly.</title>
        <authorList>
            <person name="Park H."/>
        </authorList>
    </citation>
    <scope>NUCLEOTIDE SEQUENCE [LARGE SCALE GENOMIC DNA]</scope>
    <source>
        <strain evidence="2">DM0001</strain>
        <tissue evidence="2">Muscle</tissue>
    </source>
</reference>
<organism evidence="2 3">
    <name type="scientific">Dissostichus mawsoni</name>
    <name type="common">Antarctic cod</name>
    <dbReference type="NCBI Taxonomy" id="36200"/>
    <lineage>
        <taxon>Eukaryota</taxon>
        <taxon>Metazoa</taxon>
        <taxon>Chordata</taxon>
        <taxon>Craniata</taxon>
        <taxon>Vertebrata</taxon>
        <taxon>Euteleostomi</taxon>
        <taxon>Actinopterygii</taxon>
        <taxon>Neopterygii</taxon>
        <taxon>Teleostei</taxon>
        <taxon>Neoteleostei</taxon>
        <taxon>Acanthomorphata</taxon>
        <taxon>Eupercaria</taxon>
        <taxon>Perciformes</taxon>
        <taxon>Notothenioidei</taxon>
        <taxon>Nototheniidae</taxon>
        <taxon>Dissostichus</taxon>
    </lineage>
</organism>
<evidence type="ECO:0000313" key="3">
    <source>
        <dbReference type="Proteomes" id="UP000518266"/>
    </source>
</evidence>
<protein>
    <submittedName>
        <fullName evidence="2">Uncharacterized protein</fullName>
    </submittedName>
</protein>
<dbReference type="AlphaFoldDB" id="A0A7J5YW06"/>
<dbReference type="OrthoDB" id="10638872at2759"/>
<name>A0A7J5YW06_DISMA</name>
<feature type="compositionally biased region" description="Basic and acidic residues" evidence="1">
    <location>
        <begin position="184"/>
        <end position="203"/>
    </location>
</feature>
<feature type="region of interest" description="Disordered" evidence="1">
    <location>
        <begin position="57"/>
        <end position="81"/>
    </location>
</feature>
<evidence type="ECO:0000313" key="2">
    <source>
        <dbReference type="EMBL" id="KAF3853784.1"/>
    </source>
</evidence>
<feature type="compositionally biased region" description="Basic residues" evidence="1">
    <location>
        <begin position="57"/>
        <end position="66"/>
    </location>
</feature>